<feature type="non-terminal residue" evidence="1">
    <location>
        <position position="79"/>
    </location>
</feature>
<evidence type="ECO:0000313" key="1">
    <source>
        <dbReference type="EMBL" id="KAG0151198.1"/>
    </source>
</evidence>
<dbReference type="EMBL" id="MU167214">
    <property type="protein sequence ID" value="KAG0151198.1"/>
    <property type="molecule type" value="Genomic_DNA"/>
</dbReference>
<dbReference type="InterPro" id="IPR043502">
    <property type="entry name" value="DNA/RNA_pol_sf"/>
</dbReference>
<protein>
    <submittedName>
        <fullName evidence="1">Uncharacterized protein</fullName>
    </submittedName>
</protein>
<dbReference type="Proteomes" id="UP000886653">
    <property type="component" value="Unassembled WGS sequence"/>
</dbReference>
<dbReference type="SUPFAM" id="SSF56672">
    <property type="entry name" value="DNA/RNA polymerases"/>
    <property type="match status" value="1"/>
</dbReference>
<organism evidence="1 2">
    <name type="scientific">Cronartium quercuum f. sp. fusiforme G11</name>
    <dbReference type="NCBI Taxonomy" id="708437"/>
    <lineage>
        <taxon>Eukaryota</taxon>
        <taxon>Fungi</taxon>
        <taxon>Dikarya</taxon>
        <taxon>Basidiomycota</taxon>
        <taxon>Pucciniomycotina</taxon>
        <taxon>Pucciniomycetes</taxon>
        <taxon>Pucciniales</taxon>
        <taxon>Coleosporiaceae</taxon>
        <taxon>Cronartium</taxon>
    </lineage>
</organism>
<feature type="non-terminal residue" evidence="1">
    <location>
        <position position="1"/>
    </location>
</feature>
<proteinExistence type="predicted"/>
<dbReference type="AlphaFoldDB" id="A0A9P6NS28"/>
<reference evidence="1" key="1">
    <citation type="submission" date="2013-11" db="EMBL/GenBank/DDBJ databases">
        <title>Genome sequence of the fusiform rust pathogen reveals effectors for host alternation and coevolution with pine.</title>
        <authorList>
            <consortium name="DOE Joint Genome Institute"/>
            <person name="Smith K."/>
            <person name="Pendleton A."/>
            <person name="Kubisiak T."/>
            <person name="Anderson C."/>
            <person name="Salamov A."/>
            <person name="Aerts A."/>
            <person name="Riley R."/>
            <person name="Clum A."/>
            <person name="Lindquist E."/>
            <person name="Ence D."/>
            <person name="Campbell M."/>
            <person name="Kronenberg Z."/>
            <person name="Feau N."/>
            <person name="Dhillon B."/>
            <person name="Hamelin R."/>
            <person name="Burleigh J."/>
            <person name="Smith J."/>
            <person name="Yandell M."/>
            <person name="Nelson C."/>
            <person name="Grigoriev I."/>
            <person name="Davis J."/>
        </authorList>
    </citation>
    <scope>NUCLEOTIDE SEQUENCE</scope>
    <source>
        <strain evidence="1">G11</strain>
    </source>
</reference>
<gene>
    <name evidence="1" type="ORF">CROQUDRAFT_26934</name>
</gene>
<dbReference type="OrthoDB" id="3193212at2759"/>
<accession>A0A9P6NS28</accession>
<sequence length="79" mass="9037">IRRFVWEYAITLERILFRIEEAGLTVSAKKFAVAVPELEIVGHVVGLNGRRISERNRNKIETWPVPKNSTEVRGFLGVC</sequence>
<keyword evidence="2" id="KW-1185">Reference proteome</keyword>
<comment type="caution">
    <text evidence="1">The sequence shown here is derived from an EMBL/GenBank/DDBJ whole genome shotgun (WGS) entry which is preliminary data.</text>
</comment>
<name>A0A9P6NS28_9BASI</name>
<evidence type="ECO:0000313" key="2">
    <source>
        <dbReference type="Proteomes" id="UP000886653"/>
    </source>
</evidence>